<evidence type="ECO:0000313" key="3">
    <source>
        <dbReference type="EMBL" id="UWZ84298.1"/>
    </source>
</evidence>
<dbReference type="InterPro" id="IPR002881">
    <property type="entry name" value="DUF58"/>
</dbReference>
<accession>A0A9J7BRB4</accession>
<dbReference type="PANTHER" id="PTHR33608:SF3">
    <property type="entry name" value="SLR2013 PROTEIN"/>
    <property type="match status" value="1"/>
</dbReference>
<dbReference type="Pfam" id="PF01882">
    <property type="entry name" value="DUF58"/>
    <property type="match status" value="1"/>
</dbReference>
<keyword evidence="1" id="KW-0812">Transmembrane</keyword>
<evidence type="ECO:0000259" key="2">
    <source>
        <dbReference type="Pfam" id="PF01882"/>
    </source>
</evidence>
<dbReference type="InterPro" id="IPR036465">
    <property type="entry name" value="vWFA_dom_sf"/>
</dbReference>
<name>A0A9J7BRB4_9BACT</name>
<reference evidence="3" key="1">
    <citation type="submission" date="2021-04" db="EMBL/GenBank/DDBJ databases">
        <title>Phylogenetic analysis of Acidobacteriaceae.</title>
        <authorList>
            <person name="Qiu L."/>
            <person name="Zhang Q."/>
        </authorList>
    </citation>
    <scope>NUCLEOTIDE SEQUENCE</scope>
    <source>
        <strain evidence="3">DSM 25168</strain>
    </source>
</reference>
<feature type="transmembrane region" description="Helical" evidence="1">
    <location>
        <begin position="21"/>
        <end position="45"/>
    </location>
</feature>
<evidence type="ECO:0000313" key="4">
    <source>
        <dbReference type="Proteomes" id="UP001059380"/>
    </source>
</evidence>
<evidence type="ECO:0000256" key="1">
    <source>
        <dbReference type="SAM" id="Phobius"/>
    </source>
</evidence>
<dbReference type="PANTHER" id="PTHR33608">
    <property type="entry name" value="BLL2464 PROTEIN"/>
    <property type="match status" value="1"/>
</dbReference>
<dbReference type="Gene3D" id="3.40.50.410">
    <property type="entry name" value="von Willebrand factor, type A domain"/>
    <property type="match status" value="1"/>
</dbReference>
<dbReference type="RefSeq" id="WP_260793803.1">
    <property type="nucleotide sequence ID" value="NZ_CP093313.1"/>
</dbReference>
<keyword evidence="1" id="KW-1133">Transmembrane helix</keyword>
<dbReference type="SUPFAM" id="SSF53300">
    <property type="entry name" value="vWA-like"/>
    <property type="match status" value="1"/>
</dbReference>
<dbReference type="AlphaFoldDB" id="A0A9J7BRB4"/>
<keyword evidence="4" id="KW-1185">Reference proteome</keyword>
<proteinExistence type="predicted"/>
<dbReference type="Proteomes" id="UP001059380">
    <property type="component" value="Chromosome"/>
</dbReference>
<keyword evidence="1" id="KW-0472">Membrane</keyword>
<protein>
    <submittedName>
        <fullName evidence="3">DUF58 domain-containing protein</fullName>
    </submittedName>
</protein>
<sequence length="469" mass="52818">MITPSLHPEPVRAACERRRKLAYGLTPRAIALLTAGFLLLIPGFYMPRLSYAMLVWAGLVLLAAWLDGLRLPSPTLLTAERSWSNAPALDSETEIELAIENHGRIIVQCILTDDLPAAMAAEPIKQRVTAFPRVSAKVRYRVTPRQRGDCETGSLYIRYRSPLGLAERWALAPLTQTVRVYPALRTSEDQQIFLARSRQIDLQLRQARQRGLGRDFESLREYREGDDLRDICWTATARRGSLITRQYQTERSQAVWIVLDCGRLMRHQRWSGSLHQLDVANPHTKLDYACSTAVALAQLALFSGDRVGLLAYGQNVQQRLLPGRGAAHLRQMIELLAQARAETSEADHLRATAVLNRLQPRRSLILWITDLAETAMRPEVIDGATQLLKRHVLLFVAMAQPEVDRIASARPKTVDEMFRAAAAQEMAGRRELLLARLREQGALTMDLDPEKLTSAVLNQYLTVKERAMV</sequence>
<gene>
    <name evidence="3" type="ORF">MOP44_27595</name>
</gene>
<organism evidence="3 4">
    <name type="scientific">Occallatibacter riparius</name>
    <dbReference type="NCBI Taxonomy" id="1002689"/>
    <lineage>
        <taxon>Bacteria</taxon>
        <taxon>Pseudomonadati</taxon>
        <taxon>Acidobacteriota</taxon>
        <taxon>Terriglobia</taxon>
        <taxon>Terriglobales</taxon>
        <taxon>Acidobacteriaceae</taxon>
        <taxon>Occallatibacter</taxon>
    </lineage>
</organism>
<feature type="domain" description="DUF58" evidence="2">
    <location>
        <begin position="219"/>
        <end position="401"/>
    </location>
</feature>
<dbReference type="KEGG" id="orp:MOP44_27595"/>
<dbReference type="EMBL" id="CP093313">
    <property type="protein sequence ID" value="UWZ84298.1"/>
    <property type="molecule type" value="Genomic_DNA"/>
</dbReference>